<dbReference type="InterPro" id="IPR002577">
    <property type="entry name" value="HTH_HxlR"/>
</dbReference>
<sequence length="314" mass="35187">MTFINGLSVPGDGDADAVFRATDVIGDAWSWLVLREALLYDARRFSDFLTGTGAPRSTLNSRLAALTDAGLLSRESAGYVPTPMAEDFLDCLLVTMRWGDRWLWPFDSPPQRLVHVGHDHDARAGLLCGYCKAPLRADDVVASRSPVETPNPPSRRNVTRYLAANVIQRGRSCSISRALTIFGDRWTGLIIRECFFGTRRFDEFERRLSIAPNILSNRLRRLVDAGFLERVQYQDWPARHEYHLTEQGRDFYHMPVALMAWGRRWLGHSRADATLTHVPCGQPAEPVLGCLTCGDPIGKEHIAIRGANEAEKPS</sequence>
<evidence type="ECO:0000313" key="5">
    <source>
        <dbReference type="EMBL" id="PXX03371.1"/>
    </source>
</evidence>
<feature type="domain" description="HTH hxlR-type" evidence="4">
    <location>
        <begin position="9"/>
        <end position="107"/>
    </location>
</feature>
<dbReference type="SUPFAM" id="SSF46785">
    <property type="entry name" value="Winged helix' DNA-binding domain"/>
    <property type="match status" value="2"/>
</dbReference>
<dbReference type="PANTHER" id="PTHR33204:SF18">
    <property type="entry name" value="TRANSCRIPTIONAL REGULATORY PROTEIN"/>
    <property type="match status" value="1"/>
</dbReference>
<dbReference type="PANTHER" id="PTHR33204">
    <property type="entry name" value="TRANSCRIPTIONAL REGULATOR, MARR FAMILY"/>
    <property type="match status" value="1"/>
</dbReference>
<evidence type="ECO:0000259" key="4">
    <source>
        <dbReference type="PROSITE" id="PS51118"/>
    </source>
</evidence>
<evidence type="ECO:0000256" key="3">
    <source>
        <dbReference type="ARBA" id="ARBA00023163"/>
    </source>
</evidence>
<organism evidence="5 6">
    <name type="scientific">Mycolicibacterium moriokaense</name>
    <dbReference type="NCBI Taxonomy" id="39691"/>
    <lineage>
        <taxon>Bacteria</taxon>
        <taxon>Bacillati</taxon>
        <taxon>Actinomycetota</taxon>
        <taxon>Actinomycetes</taxon>
        <taxon>Mycobacteriales</taxon>
        <taxon>Mycobacteriaceae</taxon>
        <taxon>Mycolicibacterium</taxon>
    </lineage>
</organism>
<dbReference type="InterPro" id="IPR036388">
    <property type="entry name" value="WH-like_DNA-bd_sf"/>
</dbReference>
<dbReference type="GO" id="GO:0003677">
    <property type="term" value="F:DNA binding"/>
    <property type="evidence" value="ECO:0007669"/>
    <property type="project" value="UniProtKB-KW"/>
</dbReference>
<accession>A0A318H9S0</accession>
<gene>
    <name evidence="5" type="ORF">C8E89_12231</name>
</gene>
<keyword evidence="2" id="KW-0238">DNA-binding</keyword>
<evidence type="ECO:0000256" key="1">
    <source>
        <dbReference type="ARBA" id="ARBA00023015"/>
    </source>
</evidence>
<dbReference type="EMBL" id="QJJU01000022">
    <property type="protein sequence ID" value="PXX03371.1"/>
    <property type="molecule type" value="Genomic_DNA"/>
</dbReference>
<reference evidence="5 6" key="2">
    <citation type="submission" date="2018-06" db="EMBL/GenBank/DDBJ databases">
        <title>Sequencing of bacterial isolates from soil warming experiment in Harvard Forest, Massachusetts, USA.</title>
        <authorList>
            <person name="Deangelis K.PhD."/>
        </authorList>
    </citation>
    <scope>NUCLEOTIDE SEQUENCE [LARGE SCALE GENOMIC DNA]</scope>
    <source>
        <strain evidence="5 6">GAS496</strain>
    </source>
</reference>
<evidence type="ECO:0000256" key="2">
    <source>
        <dbReference type="ARBA" id="ARBA00023125"/>
    </source>
</evidence>
<keyword evidence="1" id="KW-0805">Transcription regulation</keyword>
<comment type="caution">
    <text evidence="5">The sequence shown here is derived from an EMBL/GenBank/DDBJ whole genome shotgun (WGS) entry which is preliminary data.</text>
</comment>
<dbReference type="AlphaFoldDB" id="A0A318H9S0"/>
<dbReference type="Proteomes" id="UP000247781">
    <property type="component" value="Unassembled WGS sequence"/>
</dbReference>
<dbReference type="PROSITE" id="PS51118">
    <property type="entry name" value="HTH_HXLR"/>
    <property type="match status" value="2"/>
</dbReference>
<protein>
    <submittedName>
        <fullName evidence="5">HxlR family transcriptional regulator</fullName>
    </submittedName>
</protein>
<dbReference type="InterPro" id="IPR036390">
    <property type="entry name" value="WH_DNA-bd_sf"/>
</dbReference>
<dbReference type="RefSeq" id="WP_181428385.1">
    <property type="nucleotide sequence ID" value="NZ_QJJU01000022.1"/>
</dbReference>
<keyword evidence="3" id="KW-0804">Transcription</keyword>
<reference evidence="6" key="1">
    <citation type="submission" date="2018-05" db="EMBL/GenBank/DDBJ databases">
        <authorList>
            <person name="Deangelis K."/>
            <person name="Huntemann M."/>
            <person name="Clum A."/>
            <person name="Pillay M."/>
            <person name="Palaniappan K."/>
            <person name="Varghese N."/>
            <person name="Mikhailova N."/>
            <person name="Stamatis D."/>
            <person name="Reddy T."/>
            <person name="Daum C."/>
            <person name="Shapiro N."/>
            <person name="Ivanova N."/>
            <person name="Kyrpides N."/>
            <person name="Woyke T."/>
        </authorList>
    </citation>
    <scope>NUCLEOTIDE SEQUENCE [LARGE SCALE GENOMIC DNA]</scope>
    <source>
        <strain evidence="6">GAS496</strain>
    </source>
</reference>
<keyword evidence="6" id="KW-1185">Reference proteome</keyword>
<name>A0A318H9S0_9MYCO</name>
<dbReference type="Gene3D" id="1.10.10.10">
    <property type="entry name" value="Winged helix-like DNA-binding domain superfamily/Winged helix DNA-binding domain"/>
    <property type="match status" value="2"/>
</dbReference>
<dbReference type="Pfam" id="PF01638">
    <property type="entry name" value="HxlR"/>
    <property type="match status" value="2"/>
</dbReference>
<evidence type="ECO:0000313" key="6">
    <source>
        <dbReference type="Proteomes" id="UP000247781"/>
    </source>
</evidence>
<feature type="domain" description="HTH hxlR-type" evidence="4">
    <location>
        <begin position="173"/>
        <end position="270"/>
    </location>
</feature>
<proteinExistence type="predicted"/>